<dbReference type="Gene3D" id="3.90.780.10">
    <property type="entry name" value="5'-Nucleotidase, C-terminal domain"/>
    <property type="match status" value="1"/>
</dbReference>
<dbReference type="SUPFAM" id="SSF55816">
    <property type="entry name" value="5'-nucleotidase (syn. UDP-sugar hydrolase), C-terminal domain"/>
    <property type="match status" value="1"/>
</dbReference>
<evidence type="ECO:0000259" key="5">
    <source>
        <dbReference type="Pfam" id="PF00149"/>
    </source>
</evidence>
<evidence type="ECO:0000313" key="7">
    <source>
        <dbReference type="EMBL" id="RPA92859.1"/>
    </source>
</evidence>
<dbReference type="GO" id="GO:0016787">
    <property type="term" value="F:hydrolase activity"/>
    <property type="evidence" value="ECO:0007669"/>
    <property type="project" value="UniProtKB-KW"/>
</dbReference>
<accession>A0A3N4J3I5</accession>
<gene>
    <name evidence="7" type="ORF">L873DRAFT_137829</name>
</gene>
<dbReference type="PANTHER" id="PTHR11575:SF48">
    <property type="entry name" value="5'-NUCLEOTIDASE"/>
    <property type="match status" value="1"/>
</dbReference>
<keyword evidence="8" id="KW-1185">Reference proteome</keyword>
<evidence type="ECO:0000256" key="4">
    <source>
        <dbReference type="SAM" id="MobiDB-lite"/>
    </source>
</evidence>
<dbReference type="PRINTS" id="PR01607">
    <property type="entry name" value="APYRASEFAMLY"/>
</dbReference>
<dbReference type="PANTHER" id="PTHR11575">
    <property type="entry name" value="5'-NUCLEOTIDASE-RELATED"/>
    <property type="match status" value="1"/>
</dbReference>
<dbReference type="InterPro" id="IPR006179">
    <property type="entry name" value="5_nucleotidase/apyrase"/>
</dbReference>
<reference evidence="7 8" key="1">
    <citation type="journal article" date="2018" name="Nat. Ecol. Evol.">
        <title>Pezizomycetes genomes reveal the molecular basis of ectomycorrhizal truffle lifestyle.</title>
        <authorList>
            <person name="Murat C."/>
            <person name="Payen T."/>
            <person name="Noel B."/>
            <person name="Kuo A."/>
            <person name="Morin E."/>
            <person name="Chen J."/>
            <person name="Kohler A."/>
            <person name="Krizsan K."/>
            <person name="Balestrini R."/>
            <person name="Da Silva C."/>
            <person name="Montanini B."/>
            <person name="Hainaut M."/>
            <person name="Levati E."/>
            <person name="Barry K.W."/>
            <person name="Belfiori B."/>
            <person name="Cichocki N."/>
            <person name="Clum A."/>
            <person name="Dockter R.B."/>
            <person name="Fauchery L."/>
            <person name="Guy J."/>
            <person name="Iotti M."/>
            <person name="Le Tacon F."/>
            <person name="Lindquist E.A."/>
            <person name="Lipzen A."/>
            <person name="Malagnac F."/>
            <person name="Mello A."/>
            <person name="Molinier V."/>
            <person name="Miyauchi S."/>
            <person name="Poulain J."/>
            <person name="Riccioni C."/>
            <person name="Rubini A."/>
            <person name="Sitrit Y."/>
            <person name="Splivallo R."/>
            <person name="Traeger S."/>
            <person name="Wang M."/>
            <person name="Zifcakova L."/>
            <person name="Wipf D."/>
            <person name="Zambonelli A."/>
            <person name="Paolocci F."/>
            <person name="Nowrousian M."/>
            <person name="Ottonello S."/>
            <person name="Baldrian P."/>
            <person name="Spatafora J.W."/>
            <person name="Henrissat B."/>
            <person name="Nagy L.G."/>
            <person name="Aury J.M."/>
            <person name="Wincker P."/>
            <person name="Grigoriev I.V."/>
            <person name="Bonfante P."/>
            <person name="Martin F.M."/>
        </authorList>
    </citation>
    <scope>NUCLEOTIDE SEQUENCE [LARGE SCALE GENOMIC DNA]</scope>
    <source>
        <strain evidence="7 8">120613-1</strain>
    </source>
</reference>
<organism evidence="7 8">
    <name type="scientific">Choiromyces venosus 120613-1</name>
    <dbReference type="NCBI Taxonomy" id="1336337"/>
    <lineage>
        <taxon>Eukaryota</taxon>
        <taxon>Fungi</taxon>
        <taxon>Dikarya</taxon>
        <taxon>Ascomycota</taxon>
        <taxon>Pezizomycotina</taxon>
        <taxon>Pezizomycetes</taxon>
        <taxon>Pezizales</taxon>
        <taxon>Tuberaceae</taxon>
        <taxon>Choiromyces</taxon>
    </lineage>
</organism>
<keyword evidence="3" id="KW-0547">Nucleotide-binding</keyword>
<protein>
    <submittedName>
        <fullName evidence="7">Metallo-dependent phosphatase</fullName>
    </submittedName>
</protein>
<comment type="similarity">
    <text evidence="1 3">Belongs to the 5'-nucleotidase family.</text>
</comment>
<dbReference type="Gene3D" id="3.60.21.10">
    <property type="match status" value="1"/>
</dbReference>
<keyword evidence="3" id="KW-0378">Hydrolase</keyword>
<dbReference type="OrthoDB" id="10252235at2759"/>
<dbReference type="GO" id="GO:0000166">
    <property type="term" value="F:nucleotide binding"/>
    <property type="evidence" value="ECO:0007669"/>
    <property type="project" value="UniProtKB-KW"/>
</dbReference>
<feature type="domain" description="5'-Nucleotidase C-terminal" evidence="6">
    <location>
        <begin position="312"/>
        <end position="466"/>
    </location>
</feature>
<evidence type="ECO:0000259" key="6">
    <source>
        <dbReference type="Pfam" id="PF02872"/>
    </source>
</evidence>
<dbReference type="InterPro" id="IPR036907">
    <property type="entry name" value="5'-Nucleotdase_C_sf"/>
</dbReference>
<dbReference type="SUPFAM" id="SSF56300">
    <property type="entry name" value="Metallo-dependent phosphatases"/>
    <property type="match status" value="1"/>
</dbReference>
<evidence type="ECO:0000313" key="8">
    <source>
        <dbReference type="Proteomes" id="UP000276215"/>
    </source>
</evidence>
<proteinExistence type="inferred from homology"/>
<dbReference type="InterPro" id="IPR029052">
    <property type="entry name" value="Metallo-depent_PP-like"/>
</dbReference>
<dbReference type="Pfam" id="PF02872">
    <property type="entry name" value="5_nucleotid_C"/>
    <property type="match status" value="1"/>
</dbReference>
<sequence length="613" mass="67361">MADTVTESVTYSSGAIGGPDLRFLHFNDVYHIDAGSRDPVGGASRFVTLANHYRSAPEYDGQPSLLTFFSGDAFNPSLESSVTKGRHMVPILNQIKTNVACLGNHDLDFGVDQLNYLAKRCDFPWLCANVEDPALGEGVSIGGLPKYVILESSNGFKVGVIGLVEREWLDTINSLPPNLKYTSASAMAKELVPKIREQGADIIVAVSHQREPNDVKVANNIPEGLIDIILGGHDHHYAHQIINGCHVIRSGCDFKQLSYIEARRKSADGSVPGWYFDIIRRNILKETPEDPPTVQLVDKLTSGLKAKLEKPIGYTAVPLDARFSTIRAKESNIANFVCDLMRFYYSADCTIMAAGTIRGDQIYPPGVLKLCDIVNCFPFEDPVVVIKVSGANIRKAIENGLSKLPAFEGRFTHVSNIFYTYDPSLPAGSRIVSCKIGEEDLVLDKGYSVATRGYMANGKDGYGALTKAAGAEDIIDEENGVLISMILRQYFLSLKVMGKWRRGGAFREFFGSLKSEKVEQGELLQSKEANKNEVDDDGDSGSDDDDEEMHGDGVHETDLPKEEKVSKLISKAGLKWARLAGVRENKGEESEFVVDWTRSIAPRLEGRIKAVEE</sequence>
<dbReference type="Proteomes" id="UP000276215">
    <property type="component" value="Unassembled WGS sequence"/>
</dbReference>
<evidence type="ECO:0000256" key="3">
    <source>
        <dbReference type="RuleBase" id="RU362119"/>
    </source>
</evidence>
<evidence type="ECO:0000256" key="2">
    <source>
        <dbReference type="ARBA" id="ARBA00022729"/>
    </source>
</evidence>
<evidence type="ECO:0000256" key="1">
    <source>
        <dbReference type="ARBA" id="ARBA00006654"/>
    </source>
</evidence>
<dbReference type="STRING" id="1336337.A0A3N4J3I5"/>
<feature type="compositionally biased region" description="Acidic residues" evidence="4">
    <location>
        <begin position="534"/>
        <end position="549"/>
    </location>
</feature>
<feature type="region of interest" description="Disordered" evidence="4">
    <location>
        <begin position="523"/>
        <end position="564"/>
    </location>
</feature>
<dbReference type="Pfam" id="PF00149">
    <property type="entry name" value="Metallophos"/>
    <property type="match status" value="1"/>
</dbReference>
<dbReference type="GO" id="GO:0009166">
    <property type="term" value="P:nucleotide catabolic process"/>
    <property type="evidence" value="ECO:0007669"/>
    <property type="project" value="InterPro"/>
</dbReference>
<feature type="compositionally biased region" description="Basic and acidic residues" evidence="4">
    <location>
        <begin position="550"/>
        <end position="564"/>
    </location>
</feature>
<name>A0A3N4J3I5_9PEZI</name>
<dbReference type="InterPro" id="IPR004843">
    <property type="entry name" value="Calcineurin-like_PHP"/>
</dbReference>
<dbReference type="EMBL" id="ML120464">
    <property type="protein sequence ID" value="RPA92859.1"/>
    <property type="molecule type" value="Genomic_DNA"/>
</dbReference>
<dbReference type="AlphaFoldDB" id="A0A3N4J3I5"/>
<feature type="domain" description="Calcineurin-like phosphoesterase" evidence="5">
    <location>
        <begin position="21"/>
        <end position="237"/>
    </location>
</feature>
<keyword evidence="2" id="KW-0732">Signal</keyword>
<dbReference type="InterPro" id="IPR008334">
    <property type="entry name" value="5'-Nucleotdase_C"/>
</dbReference>